<comment type="caution">
    <text evidence="10">The sequence shown here is derived from an EMBL/GenBank/DDBJ whole genome shotgun (WGS) entry which is preliminary data.</text>
</comment>
<comment type="catalytic activity">
    <reaction evidence="8">
        <text>ATP + H2O = ADP + phosphate + H(+)</text>
        <dbReference type="Rhea" id="RHEA:13065"/>
        <dbReference type="ChEBI" id="CHEBI:15377"/>
        <dbReference type="ChEBI" id="CHEBI:15378"/>
        <dbReference type="ChEBI" id="CHEBI:30616"/>
        <dbReference type="ChEBI" id="CHEBI:43474"/>
        <dbReference type="ChEBI" id="CHEBI:456216"/>
        <dbReference type="EC" id="3.6.4.13"/>
    </reaction>
</comment>
<keyword evidence="6" id="KW-0067">ATP-binding</keyword>
<evidence type="ECO:0000256" key="5">
    <source>
        <dbReference type="ARBA" id="ARBA00022806"/>
    </source>
</evidence>
<keyword evidence="3" id="KW-0547">Nucleotide-binding</keyword>
<organism evidence="10 11">
    <name type="scientific">Quercus suber</name>
    <name type="common">Cork oak</name>
    <dbReference type="NCBI Taxonomy" id="58331"/>
    <lineage>
        <taxon>Eukaryota</taxon>
        <taxon>Viridiplantae</taxon>
        <taxon>Streptophyta</taxon>
        <taxon>Embryophyta</taxon>
        <taxon>Tracheophyta</taxon>
        <taxon>Spermatophyta</taxon>
        <taxon>Magnoliopsida</taxon>
        <taxon>eudicotyledons</taxon>
        <taxon>Gunneridae</taxon>
        <taxon>Pentapetalae</taxon>
        <taxon>rosids</taxon>
        <taxon>fabids</taxon>
        <taxon>Fagales</taxon>
        <taxon>Fagaceae</taxon>
        <taxon>Quercus</taxon>
    </lineage>
</organism>
<dbReference type="GO" id="GO:0005524">
    <property type="term" value="F:ATP binding"/>
    <property type="evidence" value="ECO:0007669"/>
    <property type="project" value="UniProtKB-KW"/>
</dbReference>
<dbReference type="InterPro" id="IPR027417">
    <property type="entry name" value="P-loop_NTPase"/>
</dbReference>
<dbReference type="Pfam" id="PF04408">
    <property type="entry name" value="WHD_HA2"/>
    <property type="match status" value="1"/>
</dbReference>
<evidence type="ECO:0000313" key="10">
    <source>
        <dbReference type="EMBL" id="KAK7845352.1"/>
    </source>
</evidence>
<protein>
    <recommendedName>
        <fullName evidence="1">RNA helicase</fullName>
        <ecNumber evidence="1">3.6.4.13</ecNumber>
    </recommendedName>
</protein>
<reference evidence="10 11" key="1">
    <citation type="journal article" date="2018" name="Sci. Data">
        <title>The draft genome sequence of cork oak.</title>
        <authorList>
            <person name="Ramos A.M."/>
            <person name="Usie A."/>
            <person name="Barbosa P."/>
            <person name="Barros P.M."/>
            <person name="Capote T."/>
            <person name="Chaves I."/>
            <person name="Simoes F."/>
            <person name="Abreu I."/>
            <person name="Carrasquinho I."/>
            <person name="Faro C."/>
            <person name="Guimaraes J.B."/>
            <person name="Mendonca D."/>
            <person name="Nobrega F."/>
            <person name="Rodrigues L."/>
            <person name="Saibo N.J.M."/>
            <person name="Varela M.C."/>
            <person name="Egas C."/>
            <person name="Matos J."/>
            <person name="Miguel C.M."/>
            <person name="Oliveira M.M."/>
            <person name="Ricardo C.P."/>
            <person name="Goncalves S."/>
        </authorList>
    </citation>
    <scope>NUCLEOTIDE SEQUENCE [LARGE SCALE GENOMIC DNA]</scope>
    <source>
        <strain evidence="11">cv. HL8</strain>
    </source>
</reference>
<dbReference type="GO" id="GO:0016787">
    <property type="term" value="F:hydrolase activity"/>
    <property type="evidence" value="ECO:0007669"/>
    <property type="project" value="UniProtKB-KW"/>
</dbReference>
<dbReference type="Gene3D" id="1.20.120.1080">
    <property type="match status" value="1"/>
</dbReference>
<evidence type="ECO:0000256" key="6">
    <source>
        <dbReference type="ARBA" id="ARBA00022840"/>
    </source>
</evidence>
<dbReference type="EC" id="3.6.4.13" evidence="1"/>
<dbReference type="SUPFAM" id="SSF52540">
    <property type="entry name" value="P-loop containing nucleoside triphosphate hydrolases"/>
    <property type="match status" value="1"/>
</dbReference>
<evidence type="ECO:0000256" key="8">
    <source>
        <dbReference type="ARBA" id="ARBA00047984"/>
    </source>
</evidence>
<evidence type="ECO:0000259" key="9">
    <source>
        <dbReference type="SMART" id="SM00847"/>
    </source>
</evidence>
<evidence type="ECO:0000256" key="3">
    <source>
        <dbReference type="ARBA" id="ARBA00022741"/>
    </source>
</evidence>
<gene>
    <name evidence="10" type="ORF">CFP56_009467</name>
</gene>
<name>A0AAW0L2P4_QUESU</name>
<dbReference type="PANTHER" id="PTHR18934">
    <property type="entry name" value="ATP-DEPENDENT RNA HELICASE"/>
    <property type="match status" value="1"/>
</dbReference>
<keyword evidence="5 10" id="KW-0347">Helicase</keyword>
<keyword evidence="7" id="KW-0508">mRNA splicing</keyword>
<keyword evidence="11" id="KW-1185">Reference proteome</keyword>
<dbReference type="AlphaFoldDB" id="A0AAW0L2P4"/>
<keyword evidence="4" id="KW-0378">Hydrolase</keyword>
<evidence type="ECO:0000256" key="4">
    <source>
        <dbReference type="ARBA" id="ARBA00022801"/>
    </source>
</evidence>
<evidence type="ECO:0000256" key="7">
    <source>
        <dbReference type="ARBA" id="ARBA00023187"/>
    </source>
</evidence>
<dbReference type="FunFam" id="1.20.120.1080:FF:000003">
    <property type="entry name" value="Pre-mRNA-splicing factor ATP-dependent RNA helicase PRP43"/>
    <property type="match status" value="1"/>
</dbReference>
<dbReference type="GO" id="GO:0003724">
    <property type="term" value="F:RNA helicase activity"/>
    <property type="evidence" value="ECO:0007669"/>
    <property type="project" value="UniProtKB-EC"/>
</dbReference>
<dbReference type="PANTHER" id="PTHR18934:SF109">
    <property type="entry name" value="ATP-DEPENDENT RNA HELICASE DHX15 HOMOLOG"/>
    <property type="match status" value="1"/>
</dbReference>
<dbReference type="Gene3D" id="3.40.50.300">
    <property type="entry name" value="P-loop containing nucleotide triphosphate hydrolases"/>
    <property type="match status" value="1"/>
</dbReference>
<dbReference type="Pfam" id="PF07717">
    <property type="entry name" value="OB_NTP_bind"/>
    <property type="match status" value="1"/>
</dbReference>
<dbReference type="InterPro" id="IPR007502">
    <property type="entry name" value="Helicase-assoc_dom"/>
</dbReference>
<dbReference type="InterPro" id="IPR048333">
    <property type="entry name" value="HA2_WH"/>
</dbReference>
<evidence type="ECO:0000256" key="2">
    <source>
        <dbReference type="ARBA" id="ARBA00022664"/>
    </source>
</evidence>
<dbReference type="GO" id="GO:0006397">
    <property type="term" value="P:mRNA processing"/>
    <property type="evidence" value="ECO:0007669"/>
    <property type="project" value="UniProtKB-KW"/>
</dbReference>
<keyword evidence="2" id="KW-0507">mRNA processing</keyword>
<dbReference type="GO" id="GO:0003723">
    <property type="term" value="F:RNA binding"/>
    <property type="evidence" value="ECO:0007669"/>
    <property type="project" value="TreeGrafter"/>
</dbReference>
<dbReference type="GO" id="GO:0008380">
    <property type="term" value="P:RNA splicing"/>
    <property type="evidence" value="ECO:0007669"/>
    <property type="project" value="UniProtKB-KW"/>
</dbReference>
<evidence type="ECO:0000256" key="1">
    <source>
        <dbReference type="ARBA" id="ARBA00012552"/>
    </source>
</evidence>
<dbReference type="InterPro" id="IPR011709">
    <property type="entry name" value="DEAD-box_helicase_OB_fold"/>
</dbReference>
<dbReference type="Proteomes" id="UP000237347">
    <property type="component" value="Unassembled WGS sequence"/>
</dbReference>
<feature type="domain" description="Helicase-associated" evidence="9">
    <location>
        <begin position="62"/>
        <end position="152"/>
    </location>
</feature>
<dbReference type="SMART" id="SM00847">
    <property type="entry name" value="HA2"/>
    <property type="match status" value="1"/>
</dbReference>
<proteinExistence type="predicted"/>
<sequence length="259" mass="29099">MGDQVGPVKVVPLYSSLSPAMQQKIFEPAPPPVKEDGPAGRKIVVSTNIAETSLTINETLMRALEALNYLGAIDDDGNLTTLGEIMSEFPLDPQMSKMLVVSLEFNCSNEILSISAMLSVPNCFVRPREAQKAADEAKARFGHIDGDHLMLLNEGYGSKIFHAGSSLGMYWTLLDTVKDNQVVHLHPSNCLDHKPEWVIYNEYVQTNNNYIRTVTDIRGEWVIGIAPHYYDLTNFLLCEAKRVLEKLYKKREKESKNRK</sequence>
<dbReference type="EMBL" id="PKMF04000171">
    <property type="protein sequence ID" value="KAK7845352.1"/>
    <property type="molecule type" value="Genomic_DNA"/>
</dbReference>
<accession>A0AAW0L2P4</accession>
<evidence type="ECO:0000313" key="11">
    <source>
        <dbReference type="Proteomes" id="UP000237347"/>
    </source>
</evidence>
<dbReference type="Pfam" id="PF21010">
    <property type="entry name" value="HA2_C"/>
    <property type="match status" value="1"/>
</dbReference>